<dbReference type="GO" id="GO:0030170">
    <property type="term" value="F:pyridoxal phosphate binding"/>
    <property type="evidence" value="ECO:0007669"/>
    <property type="project" value="InterPro"/>
</dbReference>
<dbReference type="EMBL" id="UINC01160713">
    <property type="protein sequence ID" value="SVD59517.1"/>
    <property type="molecule type" value="Genomic_DNA"/>
</dbReference>
<feature type="non-terminal residue" evidence="5">
    <location>
        <position position="1"/>
    </location>
</feature>
<proteinExistence type="inferred from homology"/>
<dbReference type="CDD" id="cd00610">
    <property type="entry name" value="OAT_like"/>
    <property type="match status" value="1"/>
</dbReference>
<dbReference type="Pfam" id="PF00202">
    <property type="entry name" value="Aminotran_3"/>
    <property type="match status" value="1"/>
</dbReference>
<evidence type="ECO:0000256" key="1">
    <source>
        <dbReference type="ARBA" id="ARBA00008954"/>
    </source>
</evidence>
<dbReference type="PANTHER" id="PTHR43094">
    <property type="entry name" value="AMINOTRANSFERASE"/>
    <property type="match status" value="1"/>
</dbReference>
<dbReference type="AlphaFoldDB" id="A0A382WKY8"/>
<gene>
    <name evidence="5" type="ORF">METZ01_LOCUS412371</name>
</gene>
<dbReference type="Gene3D" id="3.90.1150.10">
    <property type="entry name" value="Aspartate Aminotransferase, domain 1"/>
    <property type="match status" value="1"/>
</dbReference>
<sequence>NDTQVKITWYYNNLRGKPEKKKIIARNLGYHGVTAVAASMTGLPPLHKSFNLPLEGFLHVSPPHQYWYAENGESELDFSKRLAEELDALIQREGPHTVAAFIAEPVMGAGGVVPPPQGYFVEIQKILKKHDVLFIADEVICGFGRLGTMFGTDLYQLEPDMMTIAKGLTSAYVPMSAAIISEKVWEVLKSGSPETGPFAHGYTYGGHPLAAAAGLKTIEIMERENLVDNAHKIGAYLQKELRAKFTDHPLVGEVRGVGLIAGVELVANKAKKYHLN</sequence>
<evidence type="ECO:0000313" key="5">
    <source>
        <dbReference type="EMBL" id="SVD59517.1"/>
    </source>
</evidence>
<name>A0A382WKY8_9ZZZZ</name>
<dbReference type="InterPro" id="IPR005814">
    <property type="entry name" value="Aminotrans_3"/>
</dbReference>
<dbReference type="GO" id="GO:0008483">
    <property type="term" value="F:transaminase activity"/>
    <property type="evidence" value="ECO:0007669"/>
    <property type="project" value="UniProtKB-KW"/>
</dbReference>
<accession>A0A382WKY8</accession>
<dbReference type="InterPro" id="IPR049704">
    <property type="entry name" value="Aminotrans_3_PPA_site"/>
</dbReference>
<keyword evidence="2" id="KW-0032">Aminotransferase</keyword>
<evidence type="ECO:0000256" key="4">
    <source>
        <dbReference type="ARBA" id="ARBA00022898"/>
    </source>
</evidence>
<reference evidence="5" key="1">
    <citation type="submission" date="2018-05" db="EMBL/GenBank/DDBJ databases">
        <authorList>
            <person name="Lanie J.A."/>
            <person name="Ng W.-L."/>
            <person name="Kazmierczak K.M."/>
            <person name="Andrzejewski T.M."/>
            <person name="Davidsen T.M."/>
            <person name="Wayne K.J."/>
            <person name="Tettelin H."/>
            <person name="Glass J.I."/>
            <person name="Rusch D."/>
            <person name="Podicherti R."/>
            <person name="Tsui H.-C.T."/>
            <person name="Winkler M.E."/>
        </authorList>
    </citation>
    <scope>NUCLEOTIDE SEQUENCE</scope>
</reference>
<organism evidence="5">
    <name type="scientific">marine metagenome</name>
    <dbReference type="NCBI Taxonomy" id="408172"/>
    <lineage>
        <taxon>unclassified sequences</taxon>
        <taxon>metagenomes</taxon>
        <taxon>ecological metagenomes</taxon>
    </lineage>
</organism>
<dbReference type="PROSITE" id="PS00600">
    <property type="entry name" value="AA_TRANSFER_CLASS_3"/>
    <property type="match status" value="1"/>
</dbReference>
<dbReference type="GO" id="GO:0005829">
    <property type="term" value="C:cytosol"/>
    <property type="evidence" value="ECO:0007669"/>
    <property type="project" value="TreeGrafter"/>
</dbReference>
<keyword evidence="4" id="KW-0663">Pyridoxal phosphate</keyword>
<protein>
    <submittedName>
        <fullName evidence="5">Uncharacterized protein</fullName>
    </submittedName>
</protein>
<keyword evidence="3" id="KW-0808">Transferase</keyword>
<comment type="similarity">
    <text evidence="1">Belongs to the class-III pyridoxal-phosphate-dependent aminotransferase family.</text>
</comment>
<feature type="non-terminal residue" evidence="5">
    <location>
        <position position="276"/>
    </location>
</feature>
<dbReference type="FunFam" id="3.40.640.10:FF:000014">
    <property type="entry name" value="Adenosylmethionine-8-amino-7-oxononanoate aminotransferase, probable"/>
    <property type="match status" value="1"/>
</dbReference>
<dbReference type="InterPro" id="IPR015421">
    <property type="entry name" value="PyrdxlP-dep_Trfase_major"/>
</dbReference>
<dbReference type="SUPFAM" id="SSF53383">
    <property type="entry name" value="PLP-dependent transferases"/>
    <property type="match status" value="1"/>
</dbReference>
<dbReference type="InterPro" id="IPR015424">
    <property type="entry name" value="PyrdxlP-dep_Trfase"/>
</dbReference>
<evidence type="ECO:0000256" key="2">
    <source>
        <dbReference type="ARBA" id="ARBA00022576"/>
    </source>
</evidence>
<evidence type="ECO:0000256" key="3">
    <source>
        <dbReference type="ARBA" id="ARBA00022679"/>
    </source>
</evidence>
<dbReference type="InterPro" id="IPR015422">
    <property type="entry name" value="PyrdxlP-dep_Trfase_small"/>
</dbReference>
<dbReference type="Gene3D" id="3.40.640.10">
    <property type="entry name" value="Type I PLP-dependent aspartate aminotransferase-like (Major domain)"/>
    <property type="match status" value="1"/>
</dbReference>
<dbReference type="PANTHER" id="PTHR43094:SF1">
    <property type="entry name" value="AMINOTRANSFERASE CLASS-III"/>
    <property type="match status" value="1"/>
</dbReference>